<dbReference type="RefSeq" id="WP_341582316.1">
    <property type="nucleotide sequence ID" value="NZ_CP101118.1"/>
</dbReference>
<proteinExistence type="predicted"/>
<evidence type="ECO:0000259" key="1">
    <source>
        <dbReference type="Pfam" id="PF01909"/>
    </source>
</evidence>
<organism evidence="2 3">
    <name type="scientific">Marinobacter metalliresistant</name>
    <dbReference type="NCBI Taxonomy" id="2961995"/>
    <lineage>
        <taxon>Bacteria</taxon>
        <taxon>Pseudomonadati</taxon>
        <taxon>Pseudomonadota</taxon>
        <taxon>Gammaproteobacteria</taxon>
        <taxon>Pseudomonadales</taxon>
        <taxon>Marinobacteraceae</taxon>
        <taxon>Marinobacter</taxon>
    </lineage>
</organism>
<dbReference type="Gene3D" id="3.30.460.10">
    <property type="entry name" value="Beta Polymerase, domain 2"/>
    <property type="match status" value="1"/>
</dbReference>
<dbReference type="SUPFAM" id="SSF81301">
    <property type="entry name" value="Nucleotidyltransferase"/>
    <property type="match status" value="1"/>
</dbReference>
<dbReference type="EMBL" id="CP101118">
    <property type="protein sequence ID" value="WZF89773.1"/>
    <property type="molecule type" value="Genomic_DNA"/>
</dbReference>
<protein>
    <submittedName>
        <fullName evidence="2">Nucleotidyltransferase domain-containing protein</fullName>
    </submittedName>
</protein>
<evidence type="ECO:0000313" key="3">
    <source>
        <dbReference type="Proteomes" id="UP001475781"/>
    </source>
</evidence>
<dbReference type="InterPro" id="IPR043519">
    <property type="entry name" value="NT_sf"/>
</dbReference>
<dbReference type="Pfam" id="PF01909">
    <property type="entry name" value="NTP_transf_2"/>
    <property type="match status" value="1"/>
</dbReference>
<accession>A0ABZ2W4V3</accession>
<feature type="domain" description="Polymerase nucleotidyl transferase" evidence="1">
    <location>
        <begin position="36"/>
        <end position="82"/>
    </location>
</feature>
<evidence type="ECO:0000313" key="2">
    <source>
        <dbReference type="EMBL" id="WZF89773.1"/>
    </source>
</evidence>
<name>A0ABZ2W4V3_9GAMM</name>
<dbReference type="Proteomes" id="UP001475781">
    <property type="component" value="Chromosome"/>
</dbReference>
<dbReference type="InterPro" id="IPR002934">
    <property type="entry name" value="Polymerase_NTP_transf_dom"/>
</dbReference>
<reference evidence="2 3" key="1">
    <citation type="submission" date="2022-07" db="EMBL/GenBank/DDBJ databases">
        <title>A copper resistant bacterium isolated from sediment samples of deep sea hydrothermal areas.</title>
        <authorList>
            <person name="Zeng X."/>
        </authorList>
    </citation>
    <scope>NUCLEOTIDE SEQUENCE [LARGE SCALE GENOMIC DNA]</scope>
    <source>
        <strain evidence="3">CuT 6</strain>
    </source>
</reference>
<gene>
    <name evidence="2" type="ORF">NLK58_06140</name>
</gene>
<sequence length="329" mass="37824">MAYEKILTDYPKLKAARAYTAERLELIRKALADKLEPSDYKGKITIVAVGSYGRGEASSASDLDLYILFDSDRDAEDAIPAELVAVEKVVDQYVPNSTGETGTFGSRACVRFADILSKIGGTEDTNYHITRRLLFLLEGTWLYGEGRFQQYRRELLNCYIKETDTDGRLSRFLLNDIIRYYRTITTDFEHKVSAQQQGWGLRQVKLRFSRKILYFGGIVAVAETTGLPITDKLEKIGDWFDCQGLERIYQAAPNQPETRQVLELYEYFLAVISEPRTREQLKVLQKENRAQCQRYNELREKGIELSETLAGWLKSKYTADHEIHHALIF</sequence>
<keyword evidence="3" id="KW-1185">Reference proteome</keyword>